<dbReference type="InterPro" id="IPR027417">
    <property type="entry name" value="P-loop_NTPase"/>
</dbReference>
<dbReference type="GO" id="GO:0019843">
    <property type="term" value="F:rRNA binding"/>
    <property type="evidence" value="ECO:0007669"/>
    <property type="project" value="TreeGrafter"/>
</dbReference>
<evidence type="ECO:0000256" key="1">
    <source>
        <dbReference type="SAM" id="Phobius"/>
    </source>
</evidence>
<dbReference type="RefSeq" id="WP_007000225.1">
    <property type="nucleotide sequence ID" value="NZ_JH992955.1"/>
</dbReference>
<dbReference type="GO" id="GO:0005525">
    <property type="term" value="F:GTP binding"/>
    <property type="evidence" value="ECO:0007669"/>
    <property type="project" value="InterPro"/>
</dbReference>
<accession>K9EFD3</accession>
<dbReference type="InterPro" id="IPR006073">
    <property type="entry name" value="GTP-bd"/>
</dbReference>
<dbReference type="Proteomes" id="UP000009888">
    <property type="component" value="Unassembled WGS sequence"/>
</dbReference>
<dbReference type="PANTHER" id="PTHR42698:SF1">
    <property type="entry name" value="GTPASE ERA, MITOCHONDRIAL"/>
    <property type="match status" value="1"/>
</dbReference>
<sequence>MALNLPDGLAYLSRALELGGRHLDPAVRHDAEAILEKARERGRVGAARTVVAFAGPTGSGKSSLVNAVVGQRVVKTAATRPATSEAIGVSGRHASDVLDWLGVRNRKVVMQLSSAELADLVLIDLPDIDSTRLEHREIADGVIARADVLVWVVDPQKYADAVLHEDYLRPLAENSGSILVVLNQVDRLTNADARAIANDLERMLRADHISADVLLVSAARGDGIEALRARLAATAQTRRAAAERLAGDVRGAGSSIAADIAAQGGTIPTDQPVDGKPVASAIARAAGARDVARAAGASYAHRAALRTGWPLVSWARRRVRDPLERIGLGRVFSSDDGGVPSSAVAPADAQRAQTELQRYADELCVDMPRRWRSSVRERVAGSADDLADFADRIVTTTDTEYRRTPLWWRLVALLQWIGAAAFVVGAVWVLARMAAPWLGFELGGSPRLGRIPWPTVLLAGGALWGVVVSAAARIARTRGAARTEERVRERIVERVKAETDGAFFAPLHAERKNYAEFAAAVKALANVSA</sequence>
<dbReference type="GO" id="GO:0005829">
    <property type="term" value="C:cytosol"/>
    <property type="evidence" value="ECO:0007669"/>
    <property type="project" value="TreeGrafter"/>
</dbReference>
<evidence type="ECO:0000313" key="4">
    <source>
        <dbReference type="Proteomes" id="UP000009888"/>
    </source>
</evidence>
<dbReference type="EMBL" id="AGWL01000001">
    <property type="protein sequence ID" value="EKU95919.1"/>
    <property type="molecule type" value="Genomic_DNA"/>
</dbReference>
<feature type="domain" description="G" evidence="2">
    <location>
        <begin position="51"/>
        <end position="183"/>
    </location>
</feature>
<comment type="caution">
    <text evidence="3">The sequence shown here is derived from an EMBL/GenBank/DDBJ whole genome shotgun (WGS) entry which is preliminary data.</text>
</comment>
<dbReference type="eggNOG" id="COG0699">
    <property type="taxonomic scope" value="Bacteria"/>
</dbReference>
<dbReference type="PATRIC" id="fig|883066.3.peg.7"/>
<dbReference type="GO" id="GO:0043024">
    <property type="term" value="F:ribosomal small subunit binding"/>
    <property type="evidence" value="ECO:0007669"/>
    <property type="project" value="TreeGrafter"/>
</dbReference>
<dbReference type="STRING" id="202789.GCA_001457435_00071"/>
<keyword evidence="1" id="KW-1133">Transmembrane helix</keyword>
<evidence type="ECO:0000313" key="3">
    <source>
        <dbReference type="EMBL" id="EKU95919.1"/>
    </source>
</evidence>
<evidence type="ECO:0000259" key="2">
    <source>
        <dbReference type="Pfam" id="PF01926"/>
    </source>
</evidence>
<dbReference type="PANTHER" id="PTHR42698">
    <property type="entry name" value="GTPASE ERA"/>
    <property type="match status" value="1"/>
</dbReference>
<feature type="transmembrane region" description="Helical" evidence="1">
    <location>
        <begin position="410"/>
        <end position="431"/>
    </location>
</feature>
<name>K9EFD3_9ACTO</name>
<proteinExistence type="predicted"/>
<keyword evidence="4" id="KW-1185">Reference proteome</keyword>
<dbReference type="Gene3D" id="3.40.50.300">
    <property type="entry name" value="P-loop containing nucleotide triphosphate hydrolases"/>
    <property type="match status" value="1"/>
</dbReference>
<keyword evidence="1" id="KW-0812">Transmembrane</keyword>
<dbReference type="InterPro" id="IPR005662">
    <property type="entry name" value="GTPase_Era-like"/>
</dbReference>
<feature type="transmembrane region" description="Helical" evidence="1">
    <location>
        <begin position="451"/>
        <end position="472"/>
    </location>
</feature>
<dbReference type="GO" id="GO:0000028">
    <property type="term" value="P:ribosomal small subunit assembly"/>
    <property type="evidence" value="ECO:0007669"/>
    <property type="project" value="TreeGrafter"/>
</dbReference>
<dbReference type="SUPFAM" id="SSF52540">
    <property type="entry name" value="P-loop containing nucleoside triphosphate hydrolases"/>
    <property type="match status" value="1"/>
</dbReference>
<protein>
    <recommendedName>
        <fullName evidence="2">G domain-containing protein</fullName>
    </recommendedName>
</protein>
<keyword evidence="1" id="KW-0472">Membrane</keyword>
<gene>
    <name evidence="3" type="ORF">HMPREF9233_00007</name>
</gene>
<dbReference type="AlphaFoldDB" id="K9EFD3"/>
<dbReference type="HOGENOM" id="CLU_016609_2_1_11"/>
<reference evidence="3 4" key="1">
    <citation type="submission" date="2012-09" db="EMBL/GenBank/DDBJ databases">
        <title>The Genome Sequence of Actinobaculum massiliae ACS-171-V-COL2.</title>
        <authorList>
            <consortium name="The Broad Institute Genome Sequencing Platform"/>
            <person name="Earl A."/>
            <person name="Ward D."/>
            <person name="Feldgarden M."/>
            <person name="Gevers D."/>
            <person name="Saerens B."/>
            <person name="Vaneechoutte M."/>
            <person name="Walker B."/>
            <person name="Young S.K."/>
            <person name="Zeng Q."/>
            <person name="Gargeya S."/>
            <person name="Fitzgerald M."/>
            <person name="Haas B."/>
            <person name="Abouelleil A."/>
            <person name="Alvarado L."/>
            <person name="Arachchi H.M."/>
            <person name="Berlin A."/>
            <person name="Chapman S.B."/>
            <person name="Goldberg J."/>
            <person name="Griggs A."/>
            <person name="Gujja S."/>
            <person name="Hansen M."/>
            <person name="Howarth C."/>
            <person name="Imamovic A."/>
            <person name="Larimer J."/>
            <person name="McCowen C."/>
            <person name="Montmayeur A."/>
            <person name="Murphy C."/>
            <person name="Neiman D."/>
            <person name="Pearson M."/>
            <person name="Priest M."/>
            <person name="Roberts A."/>
            <person name="Saif S."/>
            <person name="Shea T."/>
            <person name="Sisk P."/>
            <person name="Sykes S."/>
            <person name="Wortman J."/>
            <person name="Nusbaum C."/>
            <person name="Birren B."/>
        </authorList>
    </citation>
    <scope>NUCLEOTIDE SEQUENCE [LARGE SCALE GENOMIC DNA]</scope>
    <source>
        <strain evidence="4">ACS-171-V-Col2</strain>
    </source>
</reference>
<dbReference type="Pfam" id="PF01926">
    <property type="entry name" value="MMR_HSR1"/>
    <property type="match status" value="1"/>
</dbReference>
<organism evidence="3 4">
    <name type="scientific">Actinobaculum massiliense ACS-171-V-Col2</name>
    <dbReference type="NCBI Taxonomy" id="883066"/>
    <lineage>
        <taxon>Bacteria</taxon>
        <taxon>Bacillati</taxon>
        <taxon>Actinomycetota</taxon>
        <taxon>Actinomycetes</taxon>
        <taxon>Actinomycetales</taxon>
        <taxon>Actinomycetaceae</taxon>
        <taxon>Actinobaculum</taxon>
    </lineage>
</organism>